<evidence type="ECO:0000313" key="6">
    <source>
        <dbReference type="EMBL" id="KAF9542968.1"/>
    </source>
</evidence>
<reference evidence="6" key="1">
    <citation type="journal article" date="2020" name="Fungal Divers.">
        <title>Resolving the Mortierellaceae phylogeny through synthesis of multi-gene phylogenetics and phylogenomics.</title>
        <authorList>
            <person name="Vandepol N."/>
            <person name="Liber J."/>
            <person name="Desiro A."/>
            <person name="Na H."/>
            <person name="Kennedy M."/>
            <person name="Barry K."/>
            <person name="Grigoriev I.V."/>
            <person name="Miller A.N."/>
            <person name="O'Donnell K."/>
            <person name="Stajich J.E."/>
            <person name="Bonito G."/>
        </authorList>
    </citation>
    <scope>NUCLEOTIDE SEQUENCE</scope>
    <source>
        <strain evidence="6">NRRL 2591</strain>
    </source>
</reference>
<organism evidence="6 7">
    <name type="scientific">Mortierella hygrophila</name>
    <dbReference type="NCBI Taxonomy" id="979708"/>
    <lineage>
        <taxon>Eukaryota</taxon>
        <taxon>Fungi</taxon>
        <taxon>Fungi incertae sedis</taxon>
        <taxon>Mucoromycota</taxon>
        <taxon>Mortierellomycotina</taxon>
        <taxon>Mortierellomycetes</taxon>
        <taxon>Mortierellales</taxon>
        <taxon>Mortierellaceae</taxon>
        <taxon>Mortierella</taxon>
    </lineage>
</organism>
<evidence type="ECO:0000256" key="1">
    <source>
        <dbReference type="ARBA" id="ARBA00007992"/>
    </source>
</evidence>
<dbReference type="Gene3D" id="3.50.50.60">
    <property type="entry name" value="FAD/NAD(P)-binding domain"/>
    <property type="match status" value="1"/>
</dbReference>
<dbReference type="AlphaFoldDB" id="A0A9P6F5K6"/>
<sequence>MASTAIAESTNDFVIYGPDCTVYNDSPGKAHVLIIGAGIAGLTLALLLDKAGVPFDIFEKSADSRTVGSALYLGPDLFSIFHQLGIADEIIEQSKPCHSIDVYGEDRERQFRIDFNLLREMGGYEGRLIPRTVIYNILLSKVPPEKLHKPMRMLSMTQGENGVHIRFANGSDFEGDILVGADGAYSAVRQNLYEKLKKDRILPALDAKDLPFSCVCLAGHSGPLDPEKFTELKDPQCHFYNTIGTDKPYSWAYFTTQNNVACWNVFQYLDKESSKLHNNFRTTDWGEGAVGSMCDEVREFPIPGGDGTLTLADLIDGTPKSQMTKVMLEEKVFETWYHCRTVLIGDAVHKIHPAGGQGALLGFHDAIALANWINVLPSKRVKHTEYIFKEYKKERYPFAKAAYNHGRNMSNVSEKALKATITRYISKNMPHWLWVLFLRKTSAQRPQASFLPYVEDSGTVKAAYQHSYVKTAKMIKDQAAAREAAEAAVNEAPPAASA</sequence>
<dbReference type="GO" id="GO:0004497">
    <property type="term" value="F:monooxygenase activity"/>
    <property type="evidence" value="ECO:0007669"/>
    <property type="project" value="InterPro"/>
</dbReference>
<evidence type="ECO:0000256" key="3">
    <source>
        <dbReference type="ARBA" id="ARBA00022827"/>
    </source>
</evidence>
<comment type="similarity">
    <text evidence="1">Belongs to the paxM FAD-dependent monooxygenase family.</text>
</comment>
<gene>
    <name evidence="6" type="ORF">EC957_001404</name>
</gene>
<protein>
    <recommendedName>
        <fullName evidence="5">FAD-binding domain-containing protein</fullName>
    </recommendedName>
</protein>
<dbReference type="SUPFAM" id="SSF51905">
    <property type="entry name" value="FAD/NAD(P)-binding domain"/>
    <property type="match status" value="1"/>
</dbReference>
<proteinExistence type="inferred from homology"/>
<dbReference type="GO" id="GO:0071949">
    <property type="term" value="F:FAD binding"/>
    <property type="evidence" value="ECO:0007669"/>
    <property type="project" value="InterPro"/>
</dbReference>
<dbReference type="InterPro" id="IPR036188">
    <property type="entry name" value="FAD/NAD-bd_sf"/>
</dbReference>
<evidence type="ECO:0000259" key="5">
    <source>
        <dbReference type="Pfam" id="PF01494"/>
    </source>
</evidence>
<dbReference type="InterPro" id="IPR002938">
    <property type="entry name" value="FAD-bd"/>
</dbReference>
<feature type="domain" description="FAD-binding" evidence="5">
    <location>
        <begin position="321"/>
        <end position="402"/>
    </location>
</feature>
<dbReference type="PANTHER" id="PTHR47356">
    <property type="entry name" value="FAD-DEPENDENT MONOOXYGENASE ASQG-RELATED"/>
    <property type="match status" value="1"/>
</dbReference>
<dbReference type="PANTHER" id="PTHR47356:SF2">
    <property type="entry name" value="FAD-BINDING DOMAIN-CONTAINING PROTEIN-RELATED"/>
    <property type="match status" value="1"/>
</dbReference>
<evidence type="ECO:0000256" key="2">
    <source>
        <dbReference type="ARBA" id="ARBA00022630"/>
    </source>
</evidence>
<dbReference type="Pfam" id="PF01494">
    <property type="entry name" value="FAD_binding_3"/>
    <property type="match status" value="2"/>
</dbReference>
<dbReference type="EMBL" id="JAAAXW010000125">
    <property type="protein sequence ID" value="KAF9542968.1"/>
    <property type="molecule type" value="Genomic_DNA"/>
</dbReference>
<dbReference type="PRINTS" id="PR00420">
    <property type="entry name" value="RNGMNOXGNASE"/>
</dbReference>
<keyword evidence="3" id="KW-0274">FAD</keyword>
<keyword evidence="7" id="KW-1185">Reference proteome</keyword>
<keyword evidence="2" id="KW-0285">Flavoprotein</keyword>
<keyword evidence="4" id="KW-0560">Oxidoreductase</keyword>
<evidence type="ECO:0000256" key="4">
    <source>
        <dbReference type="ARBA" id="ARBA00023002"/>
    </source>
</evidence>
<evidence type="ECO:0000313" key="7">
    <source>
        <dbReference type="Proteomes" id="UP000723463"/>
    </source>
</evidence>
<comment type="caution">
    <text evidence="6">The sequence shown here is derived from an EMBL/GenBank/DDBJ whole genome shotgun (WGS) entry which is preliminary data.</text>
</comment>
<dbReference type="InterPro" id="IPR050562">
    <property type="entry name" value="FAD_mOase_fung"/>
</dbReference>
<feature type="domain" description="FAD-binding" evidence="5">
    <location>
        <begin position="30"/>
        <end position="196"/>
    </location>
</feature>
<dbReference type="Proteomes" id="UP000723463">
    <property type="component" value="Unassembled WGS sequence"/>
</dbReference>
<name>A0A9P6F5K6_9FUNG</name>
<accession>A0A9P6F5K6</accession>